<organism evidence="1 2">
    <name type="scientific">Salix viminalis</name>
    <name type="common">Common osier</name>
    <name type="synonym">Basket willow</name>
    <dbReference type="NCBI Taxonomy" id="40686"/>
    <lineage>
        <taxon>Eukaryota</taxon>
        <taxon>Viridiplantae</taxon>
        <taxon>Streptophyta</taxon>
        <taxon>Embryophyta</taxon>
        <taxon>Tracheophyta</taxon>
        <taxon>Spermatophyta</taxon>
        <taxon>Magnoliopsida</taxon>
        <taxon>eudicotyledons</taxon>
        <taxon>Gunneridae</taxon>
        <taxon>Pentapetalae</taxon>
        <taxon>rosids</taxon>
        <taxon>fabids</taxon>
        <taxon>Malpighiales</taxon>
        <taxon>Salicaceae</taxon>
        <taxon>Saliceae</taxon>
        <taxon>Salix</taxon>
    </lineage>
</organism>
<gene>
    <name evidence="1" type="ORF">OIU85_013260</name>
</gene>
<dbReference type="EMBL" id="JAPFFL010000018">
    <property type="protein sequence ID" value="KAJ6671897.1"/>
    <property type="molecule type" value="Genomic_DNA"/>
</dbReference>
<keyword evidence="2" id="KW-1185">Reference proteome</keyword>
<dbReference type="OrthoDB" id="2107747at2759"/>
<dbReference type="PANTHER" id="PTHR32278">
    <property type="entry name" value="F-BOX DOMAIN-CONTAINING PROTEIN"/>
    <property type="match status" value="1"/>
</dbReference>
<accession>A0A9Q0SC05</accession>
<sequence length="172" mass="19958">MSSNKPHHDADPDEILKEADRNIWTFKPRGFNIIWGSDRRYWNVPEKGIVQPAELLKVCWLEVTGTTTESLPKGKYEIIFKLQVKQGAFGLYDSPIFMMAKVGKRGRYKWRKNQTTTNLRQQSCSPQTRFKLKLMKLEKITSSIFGLYEVWNGKWKGGLLIHEATVRPVLNS</sequence>
<evidence type="ECO:0000313" key="1">
    <source>
        <dbReference type="EMBL" id="KAJ6671897.1"/>
    </source>
</evidence>
<reference evidence="1" key="1">
    <citation type="submission" date="2022-11" db="EMBL/GenBank/DDBJ databases">
        <authorList>
            <person name="Hyden B.L."/>
            <person name="Feng K."/>
            <person name="Yates T."/>
            <person name="Jawdy S."/>
            <person name="Smart L.B."/>
            <person name="Muchero W."/>
        </authorList>
    </citation>
    <scope>NUCLEOTIDE SEQUENCE</scope>
    <source>
        <tissue evidence="1">Shoot tip</tissue>
    </source>
</reference>
<dbReference type="AlphaFoldDB" id="A0A9Q0SC05"/>
<dbReference type="Proteomes" id="UP001151529">
    <property type="component" value="Chromosome 12"/>
</dbReference>
<dbReference type="InterPro" id="IPR025886">
    <property type="entry name" value="PP2-like"/>
</dbReference>
<dbReference type="PANTHER" id="PTHR32278:SF2">
    <property type="entry name" value="PROTEIN PHLOEM PROTEIN 2-LIKE A9"/>
    <property type="match status" value="1"/>
</dbReference>
<evidence type="ECO:0000313" key="2">
    <source>
        <dbReference type="Proteomes" id="UP001151529"/>
    </source>
</evidence>
<dbReference type="Pfam" id="PF14299">
    <property type="entry name" value="PP2"/>
    <property type="match status" value="1"/>
</dbReference>
<protein>
    <submittedName>
        <fullName evidence="1">Uncharacterized protein</fullName>
    </submittedName>
</protein>
<reference evidence="1" key="2">
    <citation type="journal article" date="2023" name="Int. J. Mol. Sci.">
        <title>De Novo Assembly and Annotation of 11 Diverse Shrub Willow (Salix) Genomes Reveals Novel Gene Organization in Sex-Linked Regions.</title>
        <authorList>
            <person name="Hyden B."/>
            <person name="Feng K."/>
            <person name="Yates T.B."/>
            <person name="Jawdy S."/>
            <person name="Cereghino C."/>
            <person name="Smart L.B."/>
            <person name="Muchero W."/>
        </authorList>
    </citation>
    <scope>NUCLEOTIDE SEQUENCE [LARGE SCALE GENOMIC DNA]</scope>
    <source>
        <tissue evidence="1">Shoot tip</tissue>
    </source>
</reference>
<comment type="caution">
    <text evidence="1">The sequence shown here is derived from an EMBL/GenBank/DDBJ whole genome shotgun (WGS) entry which is preliminary data.</text>
</comment>
<name>A0A9Q0SC05_SALVM</name>
<proteinExistence type="predicted"/>